<dbReference type="SUPFAM" id="SSF81345">
    <property type="entry name" value="ABC transporter involved in vitamin B12 uptake, BtuC"/>
    <property type="match status" value="1"/>
</dbReference>
<feature type="transmembrane region" description="Helical" evidence="7">
    <location>
        <begin position="127"/>
        <end position="146"/>
    </location>
</feature>
<accession>A0A4V1ALV9</accession>
<dbReference type="GO" id="GO:0055085">
    <property type="term" value="P:transmembrane transport"/>
    <property type="evidence" value="ECO:0007669"/>
    <property type="project" value="InterPro"/>
</dbReference>
<feature type="transmembrane region" description="Helical" evidence="7">
    <location>
        <begin position="191"/>
        <end position="208"/>
    </location>
</feature>
<dbReference type="PANTHER" id="PTHR30477">
    <property type="entry name" value="ABC-TRANSPORTER METAL-BINDING PROTEIN"/>
    <property type="match status" value="1"/>
</dbReference>
<dbReference type="RefSeq" id="WP_133442516.1">
    <property type="nucleotide sequence ID" value="NZ_CP034726.1"/>
</dbReference>
<evidence type="ECO:0000256" key="6">
    <source>
        <dbReference type="RuleBase" id="RU003943"/>
    </source>
</evidence>
<dbReference type="InterPro" id="IPR001626">
    <property type="entry name" value="ABC_TroCD"/>
</dbReference>
<keyword evidence="6" id="KW-0813">Transport</keyword>
<evidence type="ECO:0000256" key="5">
    <source>
        <dbReference type="ARBA" id="ARBA00023136"/>
    </source>
</evidence>
<feature type="transmembrane region" description="Helical" evidence="7">
    <location>
        <begin position="50"/>
        <end position="74"/>
    </location>
</feature>
<dbReference type="OrthoDB" id="9798540at2"/>
<comment type="subcellular location">
    <subcellularLocation>
        <location evidence="6">Cell membrane</location>
        <topology evidence="6">Multi-pass membrane protein</topology>
    </subcellularLocation>
    <subcellularLocation>
        <location evidence="1">Membrane</location>
        <topology evidence="1">Multi-pass membrane protein</topology>
    </subcellularLocation>
</comment>
<evidence type="ECO:0000256" key="4">
    <source>
        <dbReference type="ARBA" id="ARBA00022989"/>
    </source>
</evidence>
<gene>
    <name evidence="8" type="ORF">ELX58_07700</name>
</gene>
<dbReference type="AlphaFoldDB" id="A0A4V1ALV9"/>
<feature type="transmembrane region" description="Helical" evidence="7">
    <location>
        <begin position="215"/>
        <end position="234"/>
    </location>
</feature>
<keyword evidence="4 7" id="KW-1133">Transmembrane helix</keyword>
<protein>
    <submittedName>
        <fullName evidence="8">Metal ABC transporter permease</fullName>
    </submittedName>
</protein>
<evidence type="ECO:0000256" key="2">
    <source>
        <dbReference type="ARBA" id="ARBA00008034"/>
    </source>
</evidence>
<dbReference type="Proteomes" id="UP000294321">
    <property type="component" value="Chromosome"/>
</dbReference>
<feature type="transmembrane region" description="Helical" evidence="7">
    <location>
        <begin position="86"/>
        <end position="107"/>
    </location>
</feature>
<reference evidence="9" key="1">
    <citation type="submission" date="2018-12" db="EMBL/GenBank/DDBJ databases">
        <title>A new species of lactobacillus.</title>
        <authorList>
            <person name="Jian Y."/>
            <person name="Xin L."/>
            <person name="Hong Z.J."/>
            <person name="Ming L.Z."/>
            <person name="Hong X.Z."/>
        </authorList>
    </citation>
    <scope>NUCLEOTIDE SEQUENCE [LARGE SCALE GENOMIC DNA]</scope>
    <source>
        <strain evidence="9">HSLZ-75</strain>
    </source>
</reference>
<dbReference type="KEGG" id="lji:ELX58_07700"/>
<keyword evidence="3 6" id="KW-0812">Transmembrane</keyword>
<feature type="transmembrane region" description="Helical" evidence="7">
    <location>
        <begin position="240"/>
        <end position="258"/>
    </location>
</feature>
<dbReference type="InterPro" id="IPR037294">
    <property type="entry name" value="ABC_BtuC-like"/>
</dbReference>
<evidence type="ECO:0000256" key="7">
    <source>
        <dbReference type="SAM" id="Phobius"/>
    </source>
</evidence>
<evidence type="ECO:0000313" key="8">
    <source>
        <dbReference type="EMBL" id="QBP18959.1"/>
    </source>
</evidence>
<dbReference type="GO" id="GO:0043190">
    <property type="term" value="C:ATP-binding cassette (ABC) transporter complex"/>
    <property type="evidence" value="ECO:0007669"/>
    <property type="project" value="InterPro"/>
</dbReference>
<feature type="transmembrane region" description="Helical" evidence="7">
    <location>
        <begin position="167"/>
        <end position="185"/>
    </location>
</feature>
<proteinExistence type="inferred from homology"/>
<name>A0A4V1ALV9_9LACO</name>
<evidence type="ECO:0000313" key="9">
    <source>
        <dbReference type="Proteomes" id="UP000294321"/>
    </source>
</evidence>
<dbReference type="Gene3D" id="1.10.3470.10">
    <property type="entry name" value="ABC transporter involved in vitamin B12 uptake, BtuC"/>
    <property type="match status" value="1"/>
</dbReference>
<sequence length="263" mass="28769">MFTYPFMRYAFIASFFIAILCGVMGVFVIARSTEFFAHTLSEIGFSGAAFGLFAGISPIAGMLIFTIFSSLLIGTVGNKVSRRESSISVFSGFFIGLGILFLALANTQASYATNILFGSIVGINYKNVKTLVILSILIIVALFFIYRKLKYNSFDSIGASFNVSWNTWISIVFLILLACTVSVTAQIVGSLLIFVLLTIPASAAHYFVHTVRGMALLTFAFALFGAWVGLYLSYLTNWPVSAFIATIESAIYLLALGWNRIKE</sequence>
<feature type="transmembrane region" description="Helical" evidence="7">
    <location>
        <begin position="9"/>
        <end position="30"/>
    </location>
</feature>
<keyword evidence="9" id="KW-1185">Reference proteome</keyword>
<evidence type="ECO:0000256" key="1">
    <source>
        <dbReference type="ARBA" id="ARBA00004141"/>
    </source>
</evidence>
<dbReference type="Pfam" id="PF00950">
    <property type="entry name" value="ABC-3"/>
    <property type="match status" value="1"/>
</dbReference>
<dbReference type="PANTHER" id="PTHR30477:SF0">
    <property type="entry name" value="METAL TRANSPORT SYSTEM MEMBRANE PROTEIN TM_0125-RELATED"/>
    <property type="match status" value="1"/>
</dbReference>
<evidence type="ECO:0000256" key="3">
    <source>
        <dbReference type="ARBA" id="ARBA00022692"/>
    </source>
</evidence>
<comment type="similarity">
    <text evidence="2 6">Belongs to the ABC-3 integral membrane protein family.</text>
</comment>
<dbReference type="EMBL" id="CP034726">
    <property type="protein sequence ID" value="QBP18959.1"/>
    <property type="molecule type" value="Genomic_DNA"/>
</dbReference>
<keyword evidence="5 7" id="KW-0472">Membrane</keyword>
<organism evidence="8 9">
    <name type="scientific">Acetilactobacillus jinshanensis</name>
    <dbReference type="NCBI Taxonomy" id="1720083"/>
    <lineage>
        <taxon>Bacteria</taxon>
        <taxon>Bacillati</taxon>
        <taxon>Bacillota</taxon>
        <taxon>Bacilli</taxon>
        <taxon>Lactobacillales</taxon>
        <taxon>Lactobacillaceae</taxon>
        <taxon>Acetilactobacillus</taxon>
    </lineage>
</organism>